<dbReference type="InterPro" id="IPR012337">
    <property type="entry name" value="RNaseH-like_sf"/>
</dbReference>
<organism evidence="1 2">
    <name type="scientific">Hebeloma cylindrosporum</name>
    <dbReference type="NCBI Taxonomy" id="76867"/>
    <lineage>
        <taxon>Eukaryota</taxon>
        <taxon>Fungi</taxon>
        <taxon>Dikarya</taxon>
        <taxon>Basidiomycota</taxon>
        <taxon>Agaricomycotina</taxon>
        <taxon>Agaricomycetes</taxon>
        <taxon>Agaricomycetidae</taxon>
        <taxon>Agaricales</taxon>
        <taxon>Agaricineae</taxon>
        <taxon>Hymenogastraceae</taxon>
        <taxon>Hebeloma</taxon>
    </lineage>
</organism>
<protein>
    <recommendedName>
        <fullName evidence="3">RNase H type-1 domain-containing protein</fullName>
    </recommendedName>
</protein>
<dbReference type="EMBL" id="KN831851">
    <property type="protein sequence ID" value="KIM34835.1"/>
    <property type="molecule type" value="Genomic_DNA"/>
</dbReference>
<keyword evidence="2" id="KW-1185">Reference proteome</keyword>
<evidence type="ECO:0000313" key="2">
    <source>
        <dbReference type="Proteomes" id="UP000053424"/>
    </source>
</evidence>
<accession>A0A0C3BDD9</accession>
<dbReference type="HOGENOM" id="CLU_125038_0_0_1"/>
<dbReference type="AlphaFoldDB" id="A0A0C3BDD9"/>
<evidence type="ECO:0000313" key="1">
    <source>
        <dbReference type="EMBL" id="KIM34835.1"/>
    </source>
</evidence>
<dbReference type="SUPFAM" id="SSF53098">
    <property type="entry name" value="Ribonuclease H-like"/>
    <property type="match status" value="1"/>
</dbReference>
<sequence length="140" mass="15815">LGFWFPHTEPPLAFCAPTPSTPDSQAIFYYEALCVFCALREIAPRVQSHSRLLLYTDNMNTVQIFNSLACLPIYNSLLRHSVDILLHDELQLRVLHVPGDENIVADALSRCEFHRALCAVPDLKISPFQPPQWTLGAVQK</sequence>
<reference evidence="2" key="2">
    <citation type="submission" date="2015-01" db="EMBL/GenBank/DDBJ databases">
        <title>Evolutionary Origins and Diversification of the Mycorrhizal Mutualists.</title>
        <authorList>
            <consortium name="DOE Joint Genome Institute"/>
            <consortium name="Mycorrhizal Genomics Consortium"/>
            <person name="Kohler A."/>
            <person name="Kuo A."/>
            <person name="Nagy L.G."/>
            <person name="Floudas D."/>
            <person name="Copeland A."/>
            <person name="Barry K.W."/>
            <person name="Cichocki N."/>
            <person name="Veneault-Fourrey C."/>
            <person name="LaButti K."/>
            <person name="Lindquist E.A."/>
            <person name="Lipzen A."/>
            <person name="Lundell T."/>
            <person name="Morin E."/>
            <person name="Murat C."/>
            <person name="Riley R."/>
            <person name="Ohm R."/>
            <person name="Sun H."/>
            <person name="Tunlid A."/>
            <person name="Henrissat B."/>
            <person name="Grigoriev I.V."/>
            <person name="Hibbett D.S."/>
            <person name="Martin F."/>
        </authorList>
    </citation>
    <scope>NUCLEOTIDE SEQUENCE [LARGE SCALE GENOMIC DNA]</scope>
    <source>
        <strain evidence="2">h7</strain>
    </source>
</reference>
<dbReference type="OrthoDB" id="3249498at2759"/>
<proteinExistence type="predicted"/>
<name>A0A0C3BDD9_HEBCY</name>
<dbReference type="Proteomes" id="UP000053424">
    <property type="component" value="Unassembled WGS sequence"/>
</dbReference>
<gene>
    <name evidence="1" type="ORF">M413DRAFT_49006</name>
</gene>
<reference evidence="1 2" key="1">
    <citation type="submission" date="2014-04" db="EMBL/GenBank/DDBJ databases">
        <authorList>
            <consortium name="DOE Joint Genome Institute"/>
            <person name="Kuo A."/>
            <person name="Gay G."/>
            <person name="Dore J."/>
            <person name="Kohler A."/>
            <person name="Nagy L.G."/>
            <person name="Floudas D."/>
            <person name="Copeland A."/>
            <person name="Barry K.W."/>
            <person name="Cichocki N."/>
            <person name="Veneault-Fourrey C."/>
            <person name="LaButti K."/>
            <person name="Lindquist E.A."/>
            <person name="Lipzen A."/>
            <person name="Lundell T."/>
            <person name="Morin E."/>
            <person name="Murat C."/>
            <person name="Sun H."/>
            <person name="Tunlid A."/>
            <person name="Henrissat B."/>
            <person name="Grigoriev I.V."/>
            <person name="Hibbett D.S."/>
            <person name="Martin F."/>
            <person name="Nordberg H.P."/>
            <person name="Cantor M.N."/>
            <person name="Hua S.X."/>
        </authorList>
    </citation>
    <scope>NUCLEOTIDE SEQUENCE [LARGE SCALE GENOMIC DNA]</scope>
    <source>
        <strain evidence="2">h7</strain>
    </source>
</reference>
<feature type="non-terminal residue" evidence="1">
    <location>
        <position position="1"/>
    </location>
</feature>
<evidence type="ECO:0008006" key="3">
    <source>
        <dbReference type="Google" id="ProtNLM"/>
    </source>
</evidence>
<feature type="non-terminal residue" evidence="1">
    <location>
        <position position="140"/>
    </location>
</feature>